<dbReference type="Proteomes" id="UP000315234">
    <property type="component" value="Unassembled WGS sequence"/>
</dbReference>
<keyword evidence="2" id="KW-0472">Membrane</keyword>
<feature type="region of interest" description="Disordered" evidence="1">
    <location>
        <begin position="32"/>
        <end position="98"/>
    </location>
</feature>
<dbReference type="PROSITE" id="PS51257">
    <property type="entry name" value="PROKAR_LIPOPROTEIN"/>
    <property type="match status" value="1"/>
</dbReference>
<feature type="compositionally biased region" description="Low complexity" evidence="1">
    <location>
        <begin position="72"/>
        <end position="90"/>
    </location>
</feature>
<evidence type="ECO:0000313" key="4">
    <source>
        <dbReference type="Proteomes" id="UP000315234"/>
    </source>
</evidence>
<dbReference type="RefSeq" id="WP_005529973.1">
    <property type="nucleotide sequence ID" value="NZ_BJLD01000002.1"/>
</dbReference>
<dbReference type="EMBL" id="BJLD01000002">
    <property type="protein sequence ID" value="GEA44179.1"/>
    <property type="molecule type" value="Genomic_DNA"/>
</dbReference>
<proteinExistence type="predicted"/>
<dbReference type="InterPro" id="IPR024520">
    <property type="entry name" value="DUF3558"/>
</dbReference>
<comment type="caution">
    <text evidence="3">The sequence shown here is derived from an EMBL/GenBank/DDBJ whole genome shotgun (WGS) entry which is preliminary data.</text>
</comment>
<feature type="compositionally biased region" description="Basic and acidic residues" evidence="1">
    <location>
        <begin position="32"/>
        <end position="41"/>
    </location>
</feature>
<accession>A0AAQ1TUT0</accession>
<feature type="transmembrane region" description="Helical" evidence="2">
    <location>
        <begin position="7"/>
        <end position="27"/>
    </location>
</feature>
<gene>
    <name evidence="3" type="ORF">Cst04h_23490</name>
</gene>
<keyword evidence="2" id="KW-1133">Transmembrane helix</keyword>
<reference evidence="3 4" key="1">
    <citation type="submission" date="2019-06" db="EMBL/GenBank/DDBJ databases">
        <title>Draft genome sequence of Corynebacterium striatum NBRC 15291.</title>
        <authorList>
            <person name="Miura T."/>
            <person name="Furukawa M."/>
            <person name="Shimamura M."/>
            <person name="Ohyama Y."/>
            <person name="Yamazoe A."/>
            <person name="Kawasaki H."/>
        </authorList>
    </citation>
    <scope>NUCLEOTIDE SEQUENCE [LARGE SCALE GENOMIC DNA]</scope>
    <source>
        <strain evidence="3 4">NBRC 15291</strain>
    </source>
</reference>
<name>A0AAQ1TUT0_CORST</name>
<evidence type="ECO:0000313" key="3">
    <source>
        <dbReference type="EMBL" id="GEA44179.1"/>
    </source>
</evidence>
<sequence>MKQQGIVVALIVSMGVLTGCAIGLAPWSAKENQPDTVKEAGDTFGTSMDKAAENADNPGDAVEATGDGGFIDSNGTSDSGDAGADSSITAKGEGNGVLPPFGSFDRTDPDFDLFDPCTEIPAEKLAEAGLGRRLERGFNFTDSVMCVFSLVEEQENGGVVGLSSSDVSMSDHELKNGSRVLYESRTTGAIAFESPLGGDNNCTLSLDTKRGHVSVGYTYAGNQKTFLEKCLAAEGVLGTLLF</sequence>
<dbReference type="Pfam" id="PF12079">
    <property type="entry name" value="DUF3558"/>
    <property type="match status" value="1"/>
</dbReference>
<dbReference type="AlphaFoldDB" id="A0AAQ1TUT0"/>
<evidence type="ECO:0008006" key="5">
    <source>
        <dbReference type="Google" id="ProtNLM"/>
    </source>
</evidence>
<protein>
    <recommendedName>
        <fullName evidence="5">DUF3558 domain-containing protein</fullName>
    </recommendedName>
</protein>
<evidence type="ECO:0000256" key="2">
    <source>
        <dbReference type="SAM" id="Phobius"/>
    </source>
</evidence>
<evidence type="ECO:0000256" key="1">
    <source>
        <dbReference type="SAM" id="MobiDB-lite"/>
    </source>
</evidence>
<organism evidence="3 4">
    <name type="scientific">Corynebacterium striatum</name>
    <dbReference type="NCBI Taxonomy" id="43770"/>
    <lineage>
        <taxon>Bacteria</taxon>
        <taxon>Bacillati</taxon>
        <taxon>Actinomycetota</taxon>
        <taxon>Actinomycetes</taxon>
        <taxon>Mycobacteriales</taxon>
        <taxon>Corynebacteriaceae</taxon>
        <taxon>Corynebacterium</taxon>
    </lineage>
</organism>
<keyword evidence="2" id="KW-0812">Transmembrane</keyword>